<protein>
    <submittedName>
        <fullName evidence="5">CG34460</fullName>
    </submittedName>
</protein>
<evidence type="ECO:0000259" key="4">
    <source>
        <dbReference type="SMART" id="SM01318"/>
    </source>
</evidence>
<evidence type="ECO:0000313" key="6">
    <source>
        <dbReference type="Proteomes" id="UP000494163"/>
    </source>
</evidence>
<accession>A0A0M4EHM1</accession>
<name>A0A0M4EHM1_DROBS</name>
<dbReference type="SMART" id="SM01318">
    <property type="entry name" value="SVWC"/>
    <property type="match status" value="1"/>
</dbReference>
<dbReference type="OrthoDB" id="7854947at2759"/>
<organism evidence="5 6">
    <name type="scientific">Drosophila busckii</name>
    <name type="common">Fruit fly</name>
    <dbReference type="NCBI Taxonomy" id="30019"/>
    <lineage>
        <taxon>Eukaryota</taxon>
        <taxon>Metazoa</taxon>
        <taxon>Ecdysozoa</taxon>
        <taxon>Arthropoda</taxon>
        <taxon>Hexapoda</taxon>
        <taxon>Insecta</taxon>
        <taxon>Pterygota</taxon>
        <taxon>Neoptera</taxon>
        <taxon>Endopterygota</taxon>
        <taxon>Diptera</taxon>
        <taxon>Brachycera</taxon>
        <taxon>Muscomorpha</taxon>
        <taxon>Ephydroidea</taxon>
        <taxon>Drosophilidae</taxon>
        <taxon>Drosophila</taxon>
    </lineage>
</organism>
<dbReference type="EMBL" id="CP012524">
    <property type="protein sequence ID" value="ALC42110.1"/>
    <property type="molecule type" value="Genomic_DNA"/>
</dbReference>
<evidence type="ECO:0000256" key="2">
    <source>
        <dbReference type="ARBA" id="ARBA00022525"/>
    </source>
</evidence>
<dbReference type="Proteomes" id="UP000494163">
    <property type="component" value="Chromosome 2R"/>
</dbReference>
<evidence type="ECO:0000256" key="1">
    <source>
        <dbReference type="ARBA" id="ARBA00004613"/>
    </source>
</evidence>
<dbReference type="Pfam" id="PF15430">
    <property type="entry name" value="SVWC"/>
    <property type="match status" value="1"/>
</dbReference>
<keyword evidence="3" id="KW-0812">Transmembrane</keyword>
<keyword evidence="3" id="KW-1133">Transmembrane helix</keyword>
<comment type="subcellular location">
    <subcellularLocation>
        <location evidence="1">Secreted</location>
    </subcellularLocation>
</comment>
<evidence type="ECO:0000256" key="3">
    <source>
        <dbReference type="SAM" id="Phobius"/>
    </source>
</evidence>
<feature type="transmembrane region" description="Helical" evidence="3">
    <location>
        <begin position="6"/>
        <end position="26"/>
    </location>
</feature>
<proteinExistence type="predicted"/>
<keyword evidence="3" id="KW-0472">Membrane</keyword>
<keyword evidence="2" id="KW-0964">Secreted</keyword>
<dbReference type="AlphaFoldDB" id="A0A0M4EHM1"/>
<dbReference type="OMA" id="PATFMKC"/>
<gene>
    <name evidence="5" type="ORF">Dbus_chr2Rg1689</name>
</gene>
<reference evidence="5 6" key="1">
    <citation type="submission" date="2015-08" db="EMBL/GenBank/DDBJ databases">
        <title>Ancestral chromatin configuration constrains chromatin evolution on differentiating sex chromosomes in Drosophila.</title>
        <authorList>
            <person name="Zhou Q."/>
            <person name="Bachtrog D."/>
        </authorList>
    </citation>
    <scope>NUCLEOTIDE SEQUENCE [LARGE SCALE GENOMIC DNA]</scope>
    <source>
        <tissue evidence="5">Whole larvae</tissue>
    </source>
</reference>
<feature type="domain" description="Single" evidence="4">
    <location>
        <begin position="38"/>
        <end position="102"/>
    </location>
</feature>
<evidence type="ECO:0000313" key="5">
    <source>
        <dbReference type="EMBL" id="ALC42110.1"/>
    </source>
</evidence>
<dbReference type="GO" id="GO:0005576">
    <property type="term" value="C:extracellular region"/>
    <property type="evidence" value="ECO:0007669"/>
    <property type="project" value="UniProtKB-SubCell"/>
</dbReference>
<keyword evidence="6" id="KW-1185">Reference proteome</keyword>
<sequence length="114" mass="12736">MKHLFINLYGSYIILVICCIDADALVHFKALKKGSNGCLDDDGKEMKVYGETQDKNTCGVIVCQNTEGHALIHYCQIPAAFEACNTNGVLTTVDFPECCWKCVKWHNCDAEKKE</sequence>
<dbReference type="InterPro" id="IPR029277">
    <property type="entry name" value="SVWC_dom"/>
</dbReference>